<dbReference type="SMART" id="SM00387">
    <property type="entry name" value="HATPase_c"/>
    <property type="match status" value="1"/>
</dbReference>
<dbReference type="OrthoDB" id="106028at2"/>
<evidence type="ECO:0000256" key="3">
    <source>
        <dbReference type="ARBA" id="ARBA00023012"/>
    </source>
</evidence>
<dbReference type="PANTHER" id="PTHR24421">
    <property type="entry name" value="NITRATE/NITRITE SENSOR PROTEIN NARX-RELATED"/>
    <property type="match status" value="1"/>
</dbReference>
<dbReference type="InParanoid" id="Q01NH4"/>
<dbReference type="SUPFAM" id="SSF55874">
    <property type="entry name" value="ATPase domain of HSP90 chaperone/DNA topoisomerase II/histidine kinase"/>
    <property type="match status" value="1"/>
</dbReference>
<keyword evidence="3" id="KW-0902">Two-component regulatory system</keyword>
<dbReference type="GO" id="GO:0046983">
    <property type="term" value="F:protein dimerization activity"/>
    <property type="evidence" value="ECO:0007669"/>
    <property type="project" value="InterPro"/>
</dbReference>
<dbReference type="KEGG" id="sus:Acid_7902"/>
<dbReference type="eggNOG" id="COG4585">
    <property type="taxonomic scope" value="Bacteria"/>
</dbReference>
<evidence type="ECO:0000256" key="1">
    <source>
        <dbReference type="ARBA" id="ARBA00022679"/>
    </source>
</evidence>
<sequence>MLLECDHGGRVLWMSKRTRSFLGDPKEITDIIAVKKLRHPVYGIEVSSLRFWKVCGFRDSVLIAALGALQPPDGHDLDGLQRNLNTNFFRLLDLERTLSERAQRRRRGTGKNAVRQIELERQRLGRELHTGVGQMLAAIRWQLEVISTELPEPPVGVQQALQNISTLTNQTLEQVRSISRRLHPPEWQRLSLESAIRQLWEISGIPTRLTANLHIDALPFDPDLEVKVLIYRAFQEAISNVARHSHATSIDAQLRLRDLQLTLTIEDNGVGFDVSAMLAAPANLSAGIGLRSIREASQGLGGSFEVESGAGGTKLIISVAMSPAVD</sequence>
<dbReference type="Pfam" id="PF02518">
    <property type="entry name" value="HATPase_c"/>
    <property type="match status" value="1"/>
</dbReference>
<dbReference type="Gene3D" id="3.30.565.10">
    <property type="entry name" value="Histidine kinase-like ATPase, C-terminal domain"/>
    <property type="match status" value="1"/>
</dbReference>
<dbReference type="STRING" id="234267.Acid_7902"/>
<dbReference type="InterPro" id="IPR011712">
    <property type="entry name" value="Sig_transdc_His_kin_sub3_dim/P"/>
</dbReference>
<dbReference type="EMBL" id="CP000473">
    <property type="protein sequence ID" value="ABJ88796.1"/>
    <property type="molecule type" value="Genomic_DNA"/>
</dbReference>
<evidence type="ECO:0000259" key="4">
    <source>
        <dbReference type="SMART" id="SM00387"/>
    </source>
</evidence>
<evidence type="ECO:0000256" key="2">
    <source>
        <dbReference type="ARBA" id="ARBA00022777"/>
    </source>
</evidence>
<proteinExistence type="predicted"/>
<dbReference type="GO" id="GO:0000155">
    <property type="term" value="F:phosphorelay sensor kinase activity"/>
    <property type="evidence" value="ECO:0007669"/>
    <property type="project" value="InterPro"/>
</dbReference>
<name>Q01NH4_SOLUE</name>
<keyword evidence="2 5" id="KW-0418">Kinase</keyword>
<keyword evidence="1" id="KW-0808">Transferase</keyword>
<protein>
    <submittedName>
        <fullName evidence="5">Histidine kinase</fullName>
    </submittedName>
</protein>
<dbReference type="InterPro" id="IPR050482">
    <property type="entry name" value="Sensor_HK_TwoCompSys"/>
</dbReference>
<dbReference type="Pfam" id="PF07730">
    <property type="entry name" value="HisKA_3"/>
    <property type="match status" value="1"/>
</dbReference>
<reference evidence="5" key="1">
    <citation type="submission" date="2006-10" db="EMBL/GenBank/DDBJ databases">
        <title>Complete sequence of Solibacter usitatus Ellin6076.</title>
        <authorList>
            <consortium name="US DOE Joint Genome Institute"/>
            <person name="Copeland A."/>
            <person name="Lucas S."/>
            <person name="Lapidus A."/>
            <person name="Barry K."/>
            <person name="Detter J.C."/>
            <person name="Glavina del Rio T."/>
            <person name="Hammon N."/>
            <person name="Israni S."/>
            <person name="Dalin E."/>
            <person name="Tice H."/>
            <person name="Pitluck S."/>
            <person name="Thompson L.S."/>
            <person name="Brettin T."/>
            <person name="Bruce D."/>
            <person name="Han C."/>
            <person name="Tapia R."/>
            <person name="Gilna P."/>
            <person name="Schmutz J."/>
            <person name="Larimer F."/>
            <person name="Land M."/>
            <person name="Hauser L."/>
            <person name="Kyrpides N."/>
            <person name="Mikhailova N."/>
            <person name="Janssen P.H."/>
            <person name="Kuske C.R."/>
            <person name="Richardson P."/>
        </authorList>
    </citation>
    <scope>NUCLEOTIDE SEQUENCE</scope>
    <source>
        <strain evidence="5">Ellin6076</strain>
    </source>
</reference>
<dbReference type="InterPro" id="IPR036890">
    <property type="entry name" value="HATPase_C_sf"/>
</dbReference>
<dbReference type="HOGENOM" id="CLU_890764_0_0_0"/>
<organism evidence="5">
    <name type="scientific">Solibacter usitatus (strain Ellin6076)</name>
    <dbReference type="NCBI Taxonomy" id="234267"/>
    <lineage>
        <taxon>Bacteria</taxon>
        <taxon>Pseudomonadati</taxon>
        <taxon>Acidobacteriota</taxon>
        <taxon>Terriglobia</taxon>
        <taxon>Bryobacterales</taxon>
        <taxon>Solibacteraceae</taxon>
        <taxon>Candidatus Solibacter</taxon>
    </lineage>
</organism>
<dbReference type="GO" id="GO:0016020">
    <property type="term" value="C:membrane"/>
    <property type="evidence" value="ECO:0007669"/>
    <property type="project" value="InterPro"/>
</dbReference>
<dbReference type="CDD" id="cd16917">
    <property type="entry name" value="HATPase_UhpB-NarQ-NarX-like"/>
    <property type="match status" value="1"/>
</dbReference>
<evidence type="ECO:0000313" key="5">
    <source>
        <dbReference type="EMBL" id="ABJ88796.1"/>
    </source>
</evidence>
<feature type="domain" description="Histidine kinase/HSP90-like ATPase" evidence="4">
    <location>
        <begin position="225"/>
        <end position="323"/>
    </location>
</feature>
<dbReference type="InterPro" id="IPR003594">
    <property type="entry name" value="HATPase_dom"/>
</dbReference>
<dbReference type="AlphaFoldDB" id="Q01NH4"/>
<accession>Q01NH4</accession>
<gene>
    <name evidence="5" type="ordered locus">Acid_7902</name>
</gene>
<dbReference type="Gene3D" id="1.20.5.1930">
    <property type="match status" value="1"/>
</dbReference>